<evidence type="ECO:0000313" key="3">
    <source>
        <dbReference type="Proteomes" id="UP001158067"/>
    </source>
</evidence>
<proteinExistence type="predicted"/>
<gene>
    <name evidence="2" type="ORF">SAMN06265222_1641</name>
</gene>
<dbReference type="EMBL" id="FXUG01000064">
    <property type="protein sequence ID" value="SMP80805.1"/>
    <property type="molecule type" value="Genomic_DNA"/>
</dbReference>
<organism evidence="2 3">
    <name type="scientific">Neorhodopirellula lusitana</name>
    <dbReference type="NCBI Taxonomy" id="445327"/>
    <lineage>
        <taxon>Bacteria</taxon>
        <taxon>Pseudomonadati</taxon>
        <taxon>Planctomycetota</taxon>
        <taxon>Planctomycetia</taxon>
        <taxon>Pirellulales</taxon>
        <taxon>Pirellulaceae</taxon>
        <taxon>Neorhodopirellula</taxon>
    </lineage>
</organism>
<dbReference type="Proteomes" id="UP001158067">
    <property type="component" value="Unassembled WGS sequence"/>
</dbReference>
<sequence length="117" mass="12374">MSPLALLVLLMALALPVVWAFGEATDNPVLRRIAGPLFVIAICAVSVAATAIHVGFDSSIRYTGAVDEFVDELLATADADGPDAAVDKLRSFDRVSMQTYEGGAILRWEEHVDDGGG</sequence>
<keyword evidence="1" id="KW-0812">Transmembrane</keyword>
<reference evidence="2 3" key="1">
    <citation type="submission" date="2017-05" db="EMBL/GenBank/DDBJ databases">
        <authorList>
            <person name="Varghese N."/>
            <person name="Submissions S."/>
        </authorList>
    </citation>
    <scope>NUCLEOTIDE SEQUENCE [LARGE SCALE GENOMIC DNA]</scope>
    <source>
        <strain evidence="2 3">DSM 25457</strain>
    </source>
</reference>
<keyword evidence="1" id="KW-0472">Membrane</keyword>
<feature type="transmembrane region" description="Helical" evidence="1">
    <location>
        <begin position="36"/>
        <end position="56"/>
    </location>
</feature>
<keyword evidence="1" id="KW-1133">Transmembrane helix</keyword>
<keyword evidence="3" id="KW-1185">Reference proteome</keyword>
<comment type="caution">
    <text evidence="2">The sequence shown here is derived from an EMBL/GenBank/DDBJ whole genome shotgun (WGS) entry which is preliminary data.</text>
</comment>
<evidence type="ECO:0000256" key="1">
    <source>
        <dbReference type="SAM" id="Phobius"/>
    </source>
</evidence>
<protein>
    <submittedName>
        <fullName evidence="2">Uncharacterized protein</fullName>
    </submittedName>
</protein>
<dbReference type="RefSeq" id="WP_283435704.1">
    <property type="nucleotide sequence ID" value="NZ_FXUG01000064.1"/>
</dbReference>
<accession>A0ABY1QUJ3</accession>
<evidence type="ECO:0000313" key="2">
    <source>
        <dbReference type="EMBL" id="SMP80805.1"/>
    </source>
</evidence>
<name>A0ABY1QUJ3_9BACT</name>